<evidence type="ECO:0000313" key="3">
    <source>
        <dbReference type="Proteomes" id="UP000237105"/>
    </source>
</evidence>
<dbReference type="AlphaFoldDB" id="A0A2P5BGI6"/>
<protein>
    <submittedName>
        <fullName evidence="2">Uncharacterized protein</fullName>
    </submittedName>
</protein>
<organism evidence="2 3">
    <name type="scientific">Parasponia andersonii</name>
    <name type="common">Sponia andersonii</name>
    <dbReference type="NCBI Taxonomy" id="3476"/>
    <lineage>
        <taxon>Eukaryota</taxon>
        <taxon>Viridiplantae</taxon>
        <taxon>Streptophyta</taxon>
        <taxon>Embryophyta</taxon>
        <taxon>Tracheophyta</taxon>
        <taxon>Spermatophyta</taxon>
        <taxon>Magnoliopsida</taxon>
        <taxon>eudicotyledons</taxon>
        <taxon>Gunneridae</taxon>
        <taxon>Pentapetalae</taxon>
        <taxon>rosids</taxon>
        <taxon>fabids</taxon>
        <taxon>Rosales</taxon>
        <taxon>Cannabaceae</taxon>
        <taxon>Parasponia</taxon>
    </lineage>
</organism>
<proteinExistence type="predicted"/>
<gene>
    <name evidence="2" type="ORF">PanWU01x14_241320</name>
</gene>
<evidence type="ECO:0000313" key="2">
    <source>
        <dbReference type="EMBL" id="PON47893.1"/>
    </source>
</evidence>
<keyword evidence="3" id="KW-1185">Reference proteome</keyword>
<name>A0A2P5BGI6_PARAD</name>
<feature type="compositionally biased region" description="Polar residues" evidence="1">
    <location>
        <begin position="141"/>
        <end position="158"/>
    </location>
</feature>
<feature type="region of interest" description="Disordered" evidence="1">
    <location>
        <begin position="132"/>
        <end position="175"/>
    </location>
</feature>
<comment type="caution">
    <text evidence="2">The sequence shown here is derived from an EMBL/GenBank/DDBJ whole genome shotgun (WGS) entry which is preliminary data.</text>
</comment>
<feature type="non-terminal residue" evidence="2">
    <location>
        <position position="1"/>
    </location>
</feature>
<accession>A0A2P5BGI6</accession>
<feature type="compositionally biased region" description="Basic and acidic residues" evidence="1">
    <location>
        <begin position="159"/>
        <end position="175"/>
    </location>
</feature>
<dbReference type="OrthoDB" id="1714929at2759"/>
<evidence type="ECO:0000256" key="1">
    <source>
        <dbReference type="SAM" id="MobiDB-lite"/>
    </source>
</evidence>
<sequence>LTFMADERKRKLYKMQSEEDPLVVDKQLRHIPIGKLIELLNKRRRSLRKKLGNEIMESMDQELYEDVVRRSTRSNRRMLVIDNSPQFEKHVAPKSSPTTNTRRSLQISFVASSPENIVSQQPKVGLFVSPKVTKGTKESRSNQNLGSPATNTRGSLQRNVEKETTLEEKKKFRSS</sequence>
<dbReference type="EMBL" id="JXTB01000286">
    <property type="protein sequence ID" value="PON47893.1"/>
    <property type="molecule type" value="Genomic_DNA"/>
</dbReference>
<reference evidence="3" key="1">
    <citation type="submission" date="2016-06" db="EMBL/GenBank/DDBJ databases">
        <title>Parallel loss of symbiosis genes in relatives of nitrogen-fixing non-legume Parasponia.</title>
        <authorList>
            <person name="Van Velzen R."/>
            <person name="Holmer R."/>
            <person name="Bu F."/>
            <person name="Rutten L."/>
            <person name="Van Zeijl A."/>
            <person name="Liu W."/>
            <person name="Santuari L."/>
            <person name="Cao Q."/>
            <person name="Sharma T."/>
            <person name="Shen D."/>
            <person name="Roswanjaya Y."/>
            <person name="Wardhani T."/>
            <person name="Kalhor M.S."/>
            <person name="Jansen J."/>
            <person name="Van den Hoogen J."/>
            <person name="Gungor B."/>
            <person name="Hartog M."/>
            <person name="Hontelez J."/>
            <person name="Verver J."/>
            <person name="Yang W.-C."/>
            <person name="Schijlen E."/>
            <person name="Repin R."/>
            <person name="Schilthuizen M."/>
            <person name="Schranz E."/>
            <person name="Heidstra R."/>
            <person name="Miyata K."/>
            <person name="Fedorova E."/>
            <person name="Kohlen W."/>
            <person name="Bisseling T."/>
            <person name="Smit S."/>
            <person name="Geurts R."/>
        </authorList>
    </citation>
    <scope>NUCLEOTIDE SEQUENCE [LARGE SCALE GENOMIC DNA]</scope>
    <source>
        <strain evidence="3">cv. WU1-14</strain>
    </source>
</reference>
<dbReference type="Proteomes" id="UP000237105">
    <property type="component" value="Unassembled WGS sequence"/>
</dbReference>